<accession>A0A1Z4GJV0</accession>
<protein>
    <recommendedName>
        <fullName evidence="3">Cyanobacterial aminoacyl-tRNA synthetase CAAD domain-containing protein</fullName>
    </recommendedName>
</protein>
<reference evidence="4 5" key="1">
    <citation type="submission" date="2017-06" db="EMBL/GenBank/DDBJ databases">
        <title>Genome sequencing of cyanobaciteial culture collection at National Institute for Environmental Studies (NIES).</title>
        <authorList>
            <person name="Hirose Y."/>
            <person name="Shimura Y."/>
            <person name="Fujisawa T."/>
            <person name="Nakamura Y."/>
            <person name="Kawachi M."/>
        </authorList>
    </citation>
    <scope>NUCLEOTIDE SEQUENCE [LARGE SCALE GENOMIC DNA]</scope>
    <source>
        <strain evidence="4 5">NIES-21</strain>
    </source>
</reference>
<sequence length="143" mass="16237">MALEQEFNSVDVASSTSTAALEGVDTQNLPKLPPAREPETQWQQINRQISQFLDQLPYYLNQFWVAYKLPLITLVLVLVATVTLKVVLTVLNAINDLPLLEPTLQLIGIIYSTWFVFRYLLQSSTRQELLAEIRAFKAQTLGE</sequence>
<evidence type="ECO:0000256" key="2">
    <source>
        <dbReference type="SAM" id="Phobius"/>
    </source>
</evidence>
<feature type="domain" description="Cyanobacterial aminoacyl-tRNA synthetase CAAD" evidence="3">
    <location>
        <begin position="59"/>
        <end position="142"/>
    </location>
</feature>
<keyword evidence="2" id="KW-0812">Transmembrane</keyword>
<keyword evidence="2" id="KW-0472">Membrane</keyword>
<organism evidence="4 5">
    <name type="scientific">Anabaenopsis circularis NIES-21</name>
    <dbReference type="NCBI Taxonomy" id="1085406"/>
    <lineage>
        <taxon>Bacteria</taxon>
        <taxon>Bacillati</taxon>
        <taxon>Cyanobacteriota</taxon>
        <taxon>Cyanophyceae</taxon>
        <taxon>Nostocales</taxon>
        <taxon>Nodulariaceae</taxon>
        <taxon>Anabaenopsis</taxon>
    </lineage>
</organism>
<evidence type="ECO:0000313" key="5">
    <source>
        <dbReference type="Proteomes" id="UP000218287"/>
    </source>
</evidence>
<dbReference type="EMBL" id="AP018174">
    <property type="protein sequence ID" value="BAY17752.1"/>
    <property type="molecule type" value="Genomic_DNA"/>
</dbReference>
<dbReference type="PANTHER" id="PTHR33222:SF4">
    <property type="entry name" value="PROTEIN CURVATURE THYLAKOID 1A, CHLOROPLASTIC"/>
    <property type="match status" value="1"/>
</dbReference>
<dbReference type="AlphaFoldDB" id="A0A1Z4GJV0"/>
<feature type="transmembrane region" description="Helical" evidence="2">
    <location>
        <begin position="69"/>
        <end position="91"/>
    </location>
</feature>
<dbReference type="OrthoDB" id="459910at2"/>
<evidence type="ECO:0000256" key="1">
    <source>
        <dbReference type="ARBA" id="ARBA00004141"/>
    </source>
</evidence>
<dbReference type="GO" id="GO:0009579">
    <property type="term" value="C:thylakoid"/>
    <property type="evidence" value="ECO:0007669"/>
    <property type="project" value="InterPro"/>
</dbReference>
<dbReference type="InterPro" id="IPR025564">
    <property type="entry name" value="CAAD_dom"/>
</dbReference>
<comment type="subcellular location">
    <subcellularLocation>
        <location evidence="1">Membrane</location>
        <topology evidence="1">Multi-pass membrane protein</topology>
    </subcellularLocation>
</comment>
<keyword evidence="2" id="KW-1133">Transmembrane helix</keyword>
<dbReference type="InterPro" id="IPR033344">
    <property type="entry name" value="CURT1"/>
</dbReference>
<name>A0A1Z4GJV0_9CYAN</name>
<evidence type="ECO:0000259" key="3">
    <source>
        <dbReference type="Pfam" id="PF14159"/>
    </source>
</evidence>
<dbReference type="GO" id="GO:0016020">
    <property type="term" value="C:membrane"/>
    <property type="evidence" value="ECO:0007669"/>
    <property type="project" value="UniProtKB-SubCell"/>
</dbReference>
<evidence type="ECO:0000313" key="4">
    <source>
        <dbReference type="EMBL" id="BAY17752.1"/>
    </source>
</evidence>
<feature type="transmembrane region" description="Helical" evidence="2">
    <location>
        <begin position="103"/>
        <end position="121"/>
    </location>
</feature>
<gene>
    <name evidence="4" type="ORF">NIES21_35940</name>
</gene>
<dbReference type="Proteomes" id="UP000218287">
    <property type="component" value="Chromosome"/>
</dbReference>
<dbReference type="Pfam" id="PF14159">
    <property type="entry name" value="CAAD"/>
    <property type="match status" value="1"/>
</dbReference>
<keyword evidence="5" id="KW-1185">Reference proteome</keyword>
<dbReference type="PANTHER" id="PTHR33222">
    <property type="match status" value="1"/>
</dbReference>
<proteinExistence type="predicted"/>